<evidence type="ECO:0000313" key="2">
    <source>
        <dbReference type="Proteomes" id="UP000092382"/>
    </source>
</evidence>
<reference evidence="1 2" key="1">
    <citation type="submission" date="2015-09" db="EMBL/GenBank/DDBJ databases">
        <title>Whole genome shotgun sequence assembly of Aphanizomenon flos-aquae UKL13.</title>
        <authorList>
            <person name="Driscoll C."/>
        </authorList>
    </citation>
    <scope>NUCLEOTIDE SEQUENCE [LARGE SCALE GENOMIC DNA]</scope>
    <source>
        <strain evidence="1">MDT13</strain>
    </source>
</reference>
<dbReference type="Proteomes" id="UP000092382">
    <property type="component" value="Unassembled WGS sequence"/>
</dbReference>
<proteinExistence type="predicted"/>
<gene>
    <name evidence="1" type="ORF">AN481_19855</name>
</gene>
<evidence type="ECO:0000313" key="1">
    <source>
        <dbReference type="EMBL" id="OBQ15123.1"/>
    </source>
</evidence>
<sequence>MFDNSFDSSLSGLGNFSTYLDKDHLSSSPTVSSLQQLPSLNTPVDNAGNTLATARSVGTLTATQSFSDAVGSVDTNDYYSFNVGIQSNLTLSLTGLTANADV</sequence>
<comment type="caution">
    <text evidence="1">The sequence shown here is derived from an EMBL/GenBank/DDBJ whole genome shotgun (WGS) entry which is preliminary data.</text>
</comment>
<protein>
    <submittedName>
        <fullName evidence="1">Uncharacterized protein</fullName>
    </submittedName>
</protein>
<organism evidence="1 2">
    <name type="scientific">Aphanizomenon flos-aquae LD13</name>
    <dbReference type="NCBI Taxonomy" id="1710894"/>
    <lineage>
        <taxon>Bacteria</taxon>
        <taxon>Bacillati</taxon>
        <taxon>Cyanobacteriota</taxon>
        <taxon>Cyanophyceae</taxon>
        <taxon>Nostocales</taxon>
        <taxon>Aphanizomenonaceae</taxon>
        <taxon>Aphanizomenon</taxon>
    </lineage>
</organism>
<name>A0A1B7VFH2_APHFL</name>
<dbReference type="AlphaFoldDB" id="A0A1B7VFH2"/>
<accession>A0A1B7VFH2</accession>
<dbReference type="SUPFAM" id="SSF89260">
    <property type="entry name" value="Collagen-binding domain"/>
    <property type="match status" value="1"/>
</dbReference>
<dbReference type="EMBL" id="LJOY01000236">
    <property type="protein sequence ID" value="OBQ15123.1"/>
    <property type="molecule type" value="Genomic_DNA"/>
</dbReference>
<feature type="non-terminal residue" evidence="1">
    <location>
        <position position="102"/>
    </location>
</feature>